<feature type="domain" description="Beta-lactamase-related" evidence="2">
    <location>
        <begin position="50"/>
        <end position="381"/>
    </location>
</feature>
<protein>
    <submittedName>
        <fullName evidence="3">Serine hydrolase</fullName>
    </submittedName>
</protein>
<dbReference type="EMBL" id="JARESE010000001">
    <property type="protein sequence ID" value="MDE8650113.1"/>
    <property type="molecule type" value="Genomic_DNA"/>
</dbReference>
<dbReference type="Proteomes" id="UP001216253">
    <property type="component" value="Unassembled WGS sequence"/>
</dbReference>
<dbReference type="Gene3D" id="3.40.710.10">
    <property type="entry name" value="DD-peptidase/beta-lactamase superfamily"/>
    <property type="match status" value="1"/>
</dbReference>
<dbReference type="SUPFAM" id="SSF56601">
    <property type="entry name" value="beta-lactamase/transpeptidase-like"/>
    <property type="match status" value="1"/>
</dbReference>
<gene>
    <name evidence="3" type="ORF">PYV00_00095</name>
</gene>
<dbReference type="InterPro" id="IPR012338">
    <property type="entry name" value="Beta-lactam/transpept-like"/>
</dbReference>
<dbReference type="PANTHER" id="PTHR46825:SF9">
    <property type="entry name" value="BETA-LACTAMASE-RELATED DOMAIN-CONTAINING PROTEIN"/>
    <property type="match status" value="1"/>
</dbReference>
<feature type="signal peptide" evidence="1">
    <location>
        <begin position="1"/>
        <end position="30"/>
    </location>
</feature>
<dbReference type="RefSeq" id="WP_275226200.1">
    <property type="nucleotide sequence ID" value="NZ_JARESE010000001.1"/>
</dbReference>
<evidence type="ECO:0000313" key="4">
    <source>
        <dbReference type="Proteomes" id="UP001216253"/>
    </source>
</evidence>
<reference evidence="3 4" key="1">
    <citation type="submission" date="2023-03" db="EMBL/GenBank/DDBJ databases">
        <title>NovoSphingobium album sp. nov. isolated from polycyclic aromatic hydrocarbons- and heavy-metal polluted soil.</title>
        <authorList>
            <person name="Liu Z."/>
            <person name="Wang K."/>
        </authorList>
    </citation>
    <scope>NUCLEOTIDE SEQUENCE [LARGE SCALE GENOMIC DNA]</scope>
    <source>
        <strain evidence="3 4">H3SJ31-1</strain>
    </source>
</reference>
<keyword evidence="1" id="KW-0732">Signal</keyword>
<sequence length="395" mass="42174">MRRPLPLLVTVLAGVLAGTLAGMFGSAARAAPPAPTRLCPAAERAIDLAARGMMDRGTPGVMIAVSRGGRTLFERGYGLANIEDGVPVTPETVFALASVTKQFTAAAILSLAREGRIGLDDPLSRYVPEMPRARRITLYQLLVQTAGVHNFTDDAQGLKTKAVHRTPAEMLAWIVHLRPPLDFAPGTRWAYSNSNYVLLGIVAERVTGQPLQDVFDARLLRPAGLEHTALDHPAEVVPHRARGYRKVAGVPSGYVAADWVSPTMTWAAGGLRTTAGDLLKWTEALYAGRVIDAGALALMTRPGLLADGRTVKQGMPEDWRRNLDSEYGMGLVITRTPQGPRLWHSGGIDGFKSWLAHYPDSDVTIAMLGNSESVDLASDAVEAAVFATNAPGCGG</sequence>
<accession>A0ABT5WMF5</accession>
<proteinExistence type="predicted"/>
<evidence type="ECO:0000313" key="3">
    <source>
        <dbReference type="EMBL" id="MDE8650113.1"/>
    </source>
</evidence>
<dbReference type="GO" id="GO:0016787">
    <property type="term" value="F:hydrolase activity"/>
    <property type="evidence" value="ECO:0007669"/>
    <property type="project" value="UniProtKB-KW"/>
</dbReference>
<keyword evidence="3" id="KW-0378">Hydrolase</keyword>
<evidence type="ECO:0000256" key="1">
    <source>
        <dbReference type="SAM" id="SignalP"/>
    </source>
</evidence>
<organism evidence="3 4">
    <name type="scientific">Novosphingobium album</name>
    <name type="common">ex Liu et al. 2023</name>
    <dbReference type="NCBI Taxonomy" id="3031130"/>
    <lineage>
        <taxon>Bacteria</taxon>
        <taxon>Pseudomonadati</taxon>
        <taxon>Pseudomonadota</taxon>
        <taxon>Alphaproteobacteria</taxon>
        <taxon>Sphingomonadales</taxon>
        <taxon>Sphingomonadaceae</taxon>
        <taxon>Novosphingobium</taxon>
    </lineage>
</organism>
<dbReference type="PANTHER" id="PTHR46825">
    <property type="entry name" value="D-ALANYL-D-ALANINE-CARBOXYPEPTIDASE/ENDOPEPTIDASE AMPH"/>
    <property type="match status" value="1"/>
</dbReference>
<dbReference type="InterPro" id="IPR001466">
    <property type="entry name" value="Beta-lactam-related"/>
</dbReference>
<dbReference type="Pfam" id="PF00144">
    <property type="entry name" value="Beta-lactamase"/>
    <property type="match status" value="1"/>
</dbReference>
<dbReference type="InterPro" id="IPR050491">
    <property type="entry name" value="AmpC-like"/>
</dbReference>
<evidence type="ECO:0000259" key="2">
    <source>
        <dbReference type="Pfam" id="PF00144"/>
    </source>
</evidence>
<feature type="chain" id="PRO_5047058168" evidence="1">
    <location>
        <begin position="31"/>
        <end position="395"/>
    </location>
</feature>
<name>A0ABT5WMF5_9SPHN</name>
<comment type="caution">
    <text evidence="3">The sequence shown here is derived from an EMBL/GenBank/DDBJ whole genome shotgun (WGS) entry which is preliminary data.</text>
</comment>
<keyword evidence="4" id="KW-1185">Reference proteome</keyword>